<dbReference type="EMBL" id="JAAAML010000001">
    <property type="protein sequence ID" value="MCO6407296.1"/>
    <property type="molecule type" value="Genomic_DNA"/>
</dbReference>
<evidence type="ECO:0000256" key="2">
    <source>
        <dbReference type="ARBA" id="ARBA00022759"/>
    </source>
</evidence>
<gene>
    <name evidence="5" type="ORF">GTW23_03840</name>
</gene>
<feature type="domain" description="Type II restriction enzyme NaeI" evidence="4">
    <location>
        <begin position="34"/>
        <end position="267"/>
    </location>
</feature>
<dbReference type="Gene3D" id="1.10.10.10">
    <property type="entry name" value="Winged helix-like DNA-binding domain superfamily/Winged helix DNA-binding domain"/>
    <property type="match status" value="1"/>
</dbReference>
<accession>A0ABT1CNU1</accession>
<reference evidence="5 6" key="1">
    <citation type="submission" date="2020-01" db="EMBL/GenBank/DDBJ databases">
        <title>Genomes of bacteria type strains.</title>
        <authorList>
            <person name="Chen J."/>
            <person name="Zhu S."/>
            <person name="Yang J."/>
        </authorList>
    </citation>
    <scope>NUCLEOTIDE SEQUENCE [LARGE SCALE GENOMIC DNA]</scope>
    <source>
        <strain evidence="5 6">DSM 16655</strain>
    </source>
</reference>
<dbReference type="InterPro" id="IPR015210">
    <property type="entry name" value="NaeI"/>
</dbReference>
<dbReference type="SUPFAM" id="SSF52980">
    <property type="entry name" value="Restriction endonuclease-like"/>
    <property type="match status" value="1"/>
</dbReference>
<dbReference type="InterPro" id="IPR011335">
    <property type="entry name" value="Restrct_endonuc-II-like"/>
</dbReference>
<comment type="caution">
    <text evidence="5">The sequence shown here is derived from an EMBL/GenBank/DDBJ whole genome shotgun (WGS) entry which is preliminary data.</text>
</comment>
<sequence length="285" mass="32184">MTPDHPDYVIVSQIVQEIERLIGGHSELLASFPELVQDAVDFVIDPIRTARTRISDLDNVEKTFIGLKIEHFLRDFLGVPKGLRDLRIGGMDVDVKNTVRSTWMIPPETFSNREPCVLVMVATEKHECSLGVFVARAEYLNAPNRDGKRSVSKHAFNHIWWLLQHEKLPQSRFAGIDMARFRELRAMKGGSKRTAQFFRENLNRIVHRSVLLGLLHDQLDPMKRIRGNGGARDILAPEGILLLSGAYDRSLINSLGLPYCSRNEFIATFSGIPETLNINLSSRGS</sequence>
<keyword evidence="6" id="KW-1185">Reference proteome</keyword>
<evidence type="ECO:0000256" key="1">
    <source>
        <dbReference type="ARBA" id="ARBA00022722"/>
    </source>
</evidence>
<keyword evidence="1" id="KW-0540">Nuclease</keyword>
<dbReference type="Proteomes" id="UP001320715">
    <property type="component" value="Unassembled WGS sequence"/>
</dbReference>
<name>A0ABT1CNU1_9HYPH</name>
<dbReference type="Gene3D" id="3.40.600.10">
    <property type="entry name" value="DNA mismatch repair MutH/Restriction endonuclease, type II"/>
    <property type="match status" value="1"/>
</dbReference>
<organism evidence="5 6">
    <name type="scientific">Hoeflea alexandrii</name>
    <dbReference type="NCBI Taxonomy" id="288436"/>
    <lineage>
        <taxon>Bacteria</taxon>
        <taxon>Pseudomonadati</taxon>
        <taxon>Pseudomonadota</taxon>
        <taxon>Alphaproteobacteria</taxon>
        <taxon>Hyphomicrobiales</taxon>
        <taxon>Rhizobiaceae</taxon>
        <taxon>Hoeflea</taxon>
    </lineage>
</organism>
<dbReference type="CDD" id="cd22338">
    <property type="entry name" value="NaeI-like"/>
    <property type="match status" value="1"/>
</dbReference>
<protein>
    <recommendedName>
        <fullName evidence="4">Type II restriction enzyme NaeI domain-containing protein</fullName>
    </recommendedName>
</protein>
<dbReference type="RefSeq" id="WP_252914681.1">
    <property type="nucleotide sequence ID" value="NZ_JAAAML010000001.1"/>
</dbReference>
<dbReference type="Pfam" id="PF09126">
    <property type="entry name" value="NaeI"/>
    <property type="match status" value="1"/>
</dbReference>
<dbReference type="InterPro" id="IPR036388">
    <property type="entry name" value="WH-like_DNA-bd_sf"/>
</dbReference>
<dbReference type="InterPro" id="IPR037057">
    <property type="entry name" value="DNA_rep_MutH/T2_RE_sf"/>
</dbReference>
<evidence type="ECO:0000313" key="5">
    <source>
        <dbReference type="EMBL" id="MCO6407296.1"/>
    </source>
</evidence>
<keyword evidence="3" id="KW-0378">Hydrolase</keyword>
<evidence type="ECO:0000256" key="3">
    <source>
        <dbReference type="ARBA" id="ARBA00022801"/>
    </source>
</evidence>
<proteinExistence type="predicted"/>
<evidence type="ECO:0000313" key="6">
    <source>
        <dbReference type="Proteomes" id="UP001320715"/>
    </source>
</evidence>
<keyword evidence="2" id="KW-0255">Endonuclease</keyword>
<evidence type="ECO:0000259" key="4">
    <source>
        <dbReference type="Pfam" id="PF09126"/>
    </source>
</evidence>